<sequence length="325" mass="36522">MKKVYKRIAVIMMIIPLLVLAACSGSDDGSDKESSSSNGDKAKKEPIVFADAGWESLRFHNWVARTIIEEGYGYPTDVTQGSTSVTVLALQDGDIDVYMEIWKQNIKAAWEKAVDSGTVKKVSVNFDDNVQGFYVPTYVIEGDPERGIKPMAPELKTTEDLAKYADVFDGKLYGSPLGWKAEEIAQQEMKKYGLKEEFKYIQPGSGASLKKSMVKHYEDGEPWVGYMWGPTWMLGMYDMTYLEGSFPQNDVIVAINKEFGKTAPDVVDFLSNYQTSADITNAVLSDMHKNDIKAEEKAKEWLKKNPDIWTEWVPDDVAKKVKESL</sequence>
<dbReference type="Gene3D" id="3.40.190.100">
    <property type="entry name" value="Glycine betaine-binding periplasmic protein, domain 2"/>
    <property type="match status" value="1"/>
</dbReference>
<feature type="domain" description="ABC-type glycine betaine transport system substrate-binding" evidence="2">
    <location>
        <begin position="46"/>
        <end position="304"/>
    </location>
</feature>
<protein>
    <submittedName>
        <fullName evidence="3">ABC transporter substrate-binding protein</fullName>
    </submittedName>
</protein>
<dbReference type="InterPro" id="IPR007210">
    <property type="entry name" value="ABC_Gly_betaine_transp_sub-bd"/>
</dbReference>
<dbReference type="Pfam" id="PF04069">
    <property type="entry name" value="OpuAC"/>
    <property type="match status" value="1"/>
</dbReference>
<name>A0ABN1G8H6_9BACI</name>
<organism evidence="3 4">
    <name type="scientific">Virgibacillus siamensis</name>
    <dbReference type="NCBI Taxonomy" id="480071"/>
    <lineage>
        <taxon>Bacteria</taxon>
        <taxon>Bacillati</taxon>
        <taxon>Bacillota</taxon>
        <taxon>Bacilli</taxon>
        <taxon>Bacillales</taxon>
        <taxon>Bacillaceae</taxon>
        <taxon>Virgibacillus</taxon>
    </lineage>
</organism>
<dbReference type="RefSeq" id="WP_343813451.1">
    <property type="nucleotide sequence ID" value="NZ_BAAADS010000017.1"/>
</dbReference>
<dbReference type="PROSITE" id="PS51257">
    <property type="entry name" value="PROKAR_LIPOPROTEIN"/>
    <property type="match status" value="1"/>
</dbReference>
<dbReference type="Proteomes" id="UP001500866">
    <property type="component" value="Unassembled WGS sequence"/>
</dbReference>
<dbReference type="EMBL" id="BAAADS010000017">
    <property type="protein sequence ID" value="GAA0606260.1"/>
    <property type="molecule type" value="Genomic_DNA"/>
</dbReference>
<evidence type="ECO:0000259" key="2">
    <source>
        <dbReference type="Pfam" id="PF04069"/>
    </source>
</evidence>
<accession>A0ABN1G8H6</accession>
<dbReference type="Gene3D" id="3.40.190.10">
    <property type="entry name" value="Periplasmic binding protein-like II"/>
    <property type="match status" value="1"/>
</dbReference>
<evidence type="ECO:0000256" key="1">
    <source>
        <dbReference type="SAM" id="SignalP"/>
    </source>
</evidence>
<comment type="caution">
    <text evidence="3">The sequence shown here is derived from an EMBL/GenBank/DDBJ whole genome shotgun (WGS) entry which is preliminary data.</text>
</comment>
<reference evidence="3 4" key="1">
    <citation type="journal article" date="2019" name="Int. J. Syst. Evol. Microbiol.">
        <title>The Global Catalogue of Microorganisms (GCM) 10K type strain sequencing project: providing services to taxonomists for standard genome sequencing and annotation.</title>
        <authorList>
            <consortium name="The Broad Institute Genomics Platform"/>
            <consortium name="The Broad Institute Genome Sequencing Center for Infectious Disease"/>
            <person name="Wu L."/>
            <person name="Ma J."/>
        </authorList>
    </citation>
    <scope>NUCLEOTIDE SEQUENCE [LARGE SCALE GENOMIC DNA]</scope>
    <source>
        <strain evidence="3 4">JCM 15395</strain>
    </source>
</reference>
<keyword evidence="1" id="KW-0732">Signal</keyword>
<gene>
    <name evidence="3" type="ORF">GCM10009001_24360</name>
</gene>
<dbReference type="SUPFAM" id="SSF53850">
    <property type="entry name" value="Periplasmic binding protein-like II"/>
    <property type="match status" value="1"/>
</dbReference>
<proteinExistence type="predicted"/>
<feature type="chain" id="PRO_5047433856" evidence="1">
    <location>
        <begin position="22"/>
        <end position="325"/>
    </location>
</feature>
<evidence type="ECO:0000313" key="4">
    <source>
        <dbReference type="Proteomes" id="UP001500866"/>
    </source>
</evidence>
<feature type="signal peptide" evidence="1">
    <location>
        <begin position="1"/>
        <end position="21"/>
    </location>
</feature>
<evidence type="ECO:0000313" key="3">
    <source>
        <dbReference type="EMBL" id="GAA0606260.1"/>
    </source>
</evidence>
<dbReference type="CDD" id="cd13641">
    <property type="entry name" value="PBP2_HisX_like"/>
    <property type="match status" value="1"/>
</dbReference>
<keyword evidence="4" id="KW-1185">Reference proteome</keyword>